<keyword evidence="3" id="KW-0732">Signal</keyword>
<dbReference type="Pfam" id="PF03423">
    <property type="entry name" value="CBM_25"/>
    <property type="match status" value="1"/>
</dbReference>
<feature type="domain" description="Carbohydrate binding module family 25" evidence="4">
    <location>
        <begin position="34"/>
        <end position="117"/>
    </location>
</feature>
<gene>
    <name evidence="5" type="ORF">PHYPSEUDO_005252</name>
</gene>
<evidence type="ECO:0000313" key="5">
    <source>
        <dbReference type="EMBL" id="KAG7391303.1"/>
    </source>
</evidence>
<evidence type="ECO:0000256" key="3">
    <source>
        <dbReference type="SAM" id="SignalP"/>
    </source>
</evidence>
<dbReference type="PANTHER" id="PTHR43447">
    <property type="entry name" value="ALPHA-AMYLASE"/>
    <property type="match status" value="1"/>
</dbReference>
<evidence type="ECO:0000259" key="4">
    <source>
        <dbReference type="SMART" id="SM01066"/>
    </source>
</evidence>
<dbReference type="AlphaFoldDB" id="A0A8T1WH64"/>
<dbReference type="SMART" id="SM01066">
    <property type="entry name" value="CBM_25"/>
    <property type="match status" value="1"/>
</dbReference>
<protein>
    <recommendedName>
        <fullName evidence="4">Carbohydrate binding module family 25 domain-containing protein</fullName>
    </recommendedName>
</protein>
<feature type="region of interest" description="Disordered" evidence="2">
    <location>
        <begin position="214"/>
        <end position="246"/>
    </location>
</feature>
<name>A0A8T1WH64_9STRA</name>
<dbReference type="InterPro" id="IPR006047">
    <property type="entry name" value="GH13_cat_dom"/>
</dbReference>
<evidence type="ECO:0000256" key="2">
    <source>
        <dbReference type="SAM" id="MobiDB-lite"/>
    </source>
</evidence>
<dbReference type="GO" id="GO:2001070">
    <property type="term" value="F:starch binding"/>
    <property type="evidence" value="ECO:0007669"/>
    <property type="project" value="InterPro"/>
</dbReference>
<proteinExistence type="inferred from homology"/>
<accession>A0A8T1WH64</accession>
<dbReference type="Pfam" id="PF00128">
    <property type="entry name" value="Alpha-amylase"/>
    <property type="match status" value="1"/>
</dbReference>
<feature type="signal peptide" evidence="3">
    <location>
        <begin position="1"/>
        <end position="25"/>
    </location>
</feature>
<comment type="caution">
    <text evidence="5">The sequence shown here is derived from an EMBL/GenBank/DDBJ whole genome shotgun (WGS) entry which is preliminary data.</text>
</comment>
<comment type="similarity">
    <text evidence="1">Belongs to the glycosyl hydrolase 13 family.</text>
</comment>
<feature type="compositionally biased region" description="Polar residues" evidence="2">
    <location>
        <begin position="261"/>
        <end position="270"/>
    </location>
</feature>
<organism evidence="5 6">
    <name type="scientific">Phytophthora pseudosyringae</name>
    <dbReference type="NCBI Taxonomy" id="221518"/>
    <lineage>
        <taxon>Eukaryota</taxon>
        <taxon>Sar</taxon>
        <taxon>Stramenopiles</taxon>
        <taxon>Oomycota</taxon>
        <taxon>Peronosporomycetes</taxon>
        <taxon>Peronosporales</taxon>
        <taxon>Peronosporaceae</taxon>
        <taxon>Phytophthora</taxon>
    </lineage>
</organism>
<dbReference type="Proteomes" id="UP000694044">
    <property type="component" value="Unassembled WGS sequence"/>
</dbReference>
<dbReference type="OrthoDB" id="550577at2759"/>
<evidence type="ECO:0000256" key="1">
    <source>
        <dbReference type="ARBA" id="ARBA00008061"/>
    </source>
</evidence>
<dbReference type="EMBL" id="JAGDFM010000022">
    <property type="protein sequence ID" value="KAG7391303.1"/>
    <property type="molecule type" value="Genomic_DNA"/>
</dbReference>
<feature type="region of interest" description="Disordered" evidence="2">
    <location>
        <begin position="261"/>
        <end position="283"/>
    </location>
</feature>
<feature type="chain" id="PRO_5035778572" description="Carbohydrate binding module family 25 domain-containing protein" evidence="3">
    <location>
        <begin position="26"/>
        <end position="589"/>
    </location>
</feature>
<dbReference type="GO" id="GO:0005975">
    <property type="term" value="P:carbohydrate metabolic process"/>
    <property type="evidence" value="ECO:0007669"/>
    <property type="project" value="InterPro"/>
</dbReference>
<sequence>MAPATSMTGIVAIVAALLLIGIANTETLANSSDGTGFHVFFRTGWTVPNIHYNAGSGWATSPGVAMPKSNDSSNFPAALGWFRYDFPTSTTSLEFVLNNGNGVWDNNANTNYKVSVAGTWQVTSSASTPLSATVLTAASDGSGLHPMTASADSTYPASVGWFQYSLAAPQASLKFVFNNGNVVWDNNLDANYKAASAGRWIVMSTVSVPAATETVTPVPTSPASTTASPTPTAASPTPTTATPTPSGNCYNYNGLDSCSSSTQTELPATNDQRKWQTPPRNASGWSTNYQDYRSLIGYAQVVYESSGTSATVTVRTYLRVDSATCSYSFNGVKATSPTYAVTNSLKDDLIIVATCTDGTNSWRLELDPVNFIWQNNVVNQPSGMNGGQKGAIVDLFGWPYDEIAQECSDVLGKAGYMGVNINPPQESVLTDAWPQSGQRNPWYSVYQAVSYRLYSRLGTRTKLRSMIQTCRANGVRVYADAVVNHMSGGGNDVISHRYSRSGSCVTYTYGVNAYTNVRPALEFPAVPYGPADFHCERTMSSWTDPLQLEAGWLIGLTDLNTEKTYVRERIAQYFVDFLGIGFSGLRLEH</sequence>
<reference evidence="5" key="1">
    <citation type="submission" date="2021-02" db="EMBL/GenBank/DDBJ databases">
        <authorList>
            <person name="Palmer J.M."/>
        </authorList>
    </citation>
    <scope>NUCLEOTIDE SEQUENCE</scope>
    <source>
        <strain evidence="5">SCRP734</strain>
    </source>
</reference>
<dbReference type="InterPro" id="IPR005085">
    <property type="entry name" value="CBM25"/>
</dbReference>
<keyword evidence="6" id="KW-1185">Reference proteome</keyword>
<evidence type="ECO:0000313" key="6">
    <source>
        <dbReference type="Proteomes" id="UP000694044"/>
    </source>
</evidence>